<evidence type="ECO:0008006" key="3">
    <source>
        <dbReference type="Google" id="ProtNLM"/>
    </source>
</evidence>
<dbReference type="KEGG" id="rpod:E0E05_02485"/>
<evidence type="ECO:0000313" key="1">
    <source>
        <dbReference type="EMBL" id="QBK29559.1"/>
    </source>
</evidence>
<dbReference type="Proteomes" id="UP000293719">
    <property type="component" value="Chromosome"/>
</dbReference>
<sequence>MPRKERVMFLYYPAVRAKPGEFAACGRLPPRYQRYVCPRFVVPPPTEADPEKGRVPTLDEIAYMMGDRLGKSWPHRRAFLDPQFAAEALGDEGVTTLFRIATRANSRLLPVLTISDLSNPARRALIRDGDVRAGIYMDFEQVDPAALVETVGEAGLRPAQCILFVDFTGAPLGVDFATNIGGIFDQLGGVAQWNKIVYQASAYPEKLPVGANERTLIARAEWTTFQAALEETGVQPDRLAYGDFGADCGRMVFPNGKGGGRPRPHLRYTGKTHTLVVRGSDSGAFTPTMREVCKQIIESEHYCGRRFSYADDRIWRNAKGMTDTCGDATGWRELNTAHHLVRVVRDLGAMSGIEFEDDALAEYSEQDSLF</sequence>
<evidence type="ECO:0000313" key="2">
    <source>
        <dbReference type="Proteomes" id="UP000293719"/>
    </source>
</evidence>
<organism evidence="1 2">
    <name type="scientific">Roseitalea porphyridii</name>
    <dbReference type="NCBI Taxonomy" id="1852022"/>
    <lineage>
        <taxon>Bacteria</taxon>
        <taxon>Pseudomonadati</taxon>
        <taxon>Pseudomonadota</taxon>
        <taxon>Alphaproteobacteria</taxon>
        <taxon>Hyphomicrobiales</taxon>
        <taxon>Ahrensiaceae</taxon>
        <taxon>Roseitalea</taxon>
    </lineage>
</organism>
<name>A0A4P6UZ11_9HYPH</name>
<protein>
    <recommendedName>
        <fullName evidence="3">Beta protein</fullName>
    </recommendedName>
</protein>
<dbReference type="AlphaFoldDB" id="A0A4P6UZ11"/>
<dbReference type="EMBL" id="CP036532">
    <property type="protein sequence ID" value="QBK29559.1"/>
    <property type="molecule type" value="Genomic_DNA"/>
</dbReference>
<accession>A0A4P6UZ11</accession>
<dbReference type="Pfam" id="PF14350">
    <property type="entry name" value="Beta_protein"/>
    <property type="match status" value="1"/>
</dbReference>
<proteinExistence type="predicted"/>
<gene>
    <name evidence="1" type="ORF">E0E05_02485</name>
</gene>
<dbReference type="InterPro" id="IPR025683">
    <property type="entry name" value="Protein_beta"/>
</dbReference>
<keyword evidence="2" id="KW-1185">Reference proteome</keyword>
<reference evidence="1 2" key="1">
    <citation type="journal article" date="2017" name="Int. J. Syst. Evol. Microbiol.">
        <title>Roseitalea porphyridii gen. nov., sp. nov., isolated from a red alga, and reclassification of Hoeflea suaedae Chung et al. 2013 as Pseudohoeflea suaedae gen. nov., comb. nov.</title>
        <authorList>
            <person name="Hyeon J.W."/>
            <person name="Jeong S.E."/>
            <person name="Baek K."/>
            <person name="Jeon C.O."/>
        </authorList>
    </citation>
    <scope>NUCLEOTIDE SEQUENCE [LARGE SCALE GENOMIC DNA]</scope>
    <source>
        <strain evidence="1 2">MA7-20</strain>
    </source>
</reference>